<gene>
    <name evidence="5" type="ORF">CGZ94_02435</name>
</gene>
<dbReference type="Pfam" id="PF00933">
    <property type="entry name" value="Glyco_hydro_3"/>
    <property type="match status" value="1"/>
</dbReference>
<dbReference type="Gene3D" id="3.20.20.300">
    <property type="entry name" value="Glycoside hydrolase, family 3, N-terminal domain"/>
    <property type="match status" value="1"/>
</dbReference>
<evidence type="ECO:0000259" key="4">
    <source>
        <dbReference type="Pfam" id="PF00933"/>
    </source>
</evidence>
<reference evidence="5 6" key="1">
    <citation type="submission" date="2017-07" db="EMBL/GenBank/DDBJ databases">
        <title>Draft whole genome sequences of clinical Proprionibacteriaceae strains.</title>
        <authorList>
            <person name="Bernier A.-M."/>
            <person name="Bernard K."/>
            <person name="Domingo M.-C."/>
        </authorList>
    </citation>
    <scope>NUCLEOTIDE SEQUENCE [LARGE SCALE GENOMIC DNA]</scope>
    <source>
        <strain evidence="5 6">NML 030167</strain>
    </source>
</reference>
<proteinExistence type="inferred from homology"/>
<dbReference type="PANTHER" id="PTHR30480:SF16">
    <property type="entry name" value="GLYCOSIDE HYDROLASE FAMILY 3 DOMAIN PROTEIN"/>
    <property type="match status" value="1"/>
</dbReference>
<dbReference type="GO" id="GO:0004553">
    <property type="term" value="F:hydrolase activity, hydrolyzing O-glycosyl compounds"/>
    <property type="evidence" value="ECO:0007669"/>
    <property type="project" value="InterPro"/>
</dbReference>
<comment type="caution">
    <text evidence="5">The sequence shown here is derived from an EMBL/GenBank/DDBJ whole genome shotgun (WGS) entry which is preliminary data.</text>
</comment>
<dbReference type="Proteomes" id="UP000215896">
    <property type="component" value="Unassembled WGS sequence"/>
</dbReference>
<dbReference type="SUPFAM" id="SSF51445">
    <property type="entry name" value="(Trans)glycosidases"/>
    <property type="match status" value="1"/>
</dbReference>
<keyword evidence="6" id="KW-1185">Reference proteome</keyword>
<dbReference type="InterPro" id="IPR050226">
    <property type="entry name" value="NagZ_Beta-hexosaminidase"/>
</dbReference>
<name>A0A255GPK5_9ACTN</name>
<accession>A0A255GPK5</accession>
<keyword evidence="3" id="KW-0326">Glycosidase</keyword>
<evidence type="ECO:0000313" key="6">
    <source>
        <dbReference type="Proteomes" id="UP000215896"/>
    </source>
</evidence>
<organism evidence="5 6">
    <name type="scientific">Enemella evansiae</name>
    <dbReference type="NCBI Taxonomy" id="2016499"/>
    <lineage>
        <taxon>Bacteria</taxon>
        <taxon>Bacillati</taxon>
        <taxon>Actinomycetota</taxon>
        <taxon>Actinomycetes</taxon>
        <taxon>Propionibacteriales</taxon>
        <taxon>Propionibacteriaceae</taxon>
        <taxon>Enemella</taxon>
    </lineage>
</organism>
<dbReference type="InterPro" id="IPR017853">
    <property type="entry name" value="GH"/>
</dbReference>
<evidence type="ECO:0000256" key="2">
    <source>
        <dbReference type="ARBA" id="ARBA00022801"/>
    </source>
</evidence>
<protein>
    <recommendedName>
        <fullName evidence="4">Glycoside hydrolase family 3 N-terminal domain-containing protein</fullName>
    </recommendedName>
</protein>
<feature type="domain" description="Glycoside hydrolase family 3 N-terminal" evidence="4">
    <location>
        <begin position="28"/>
        <end position="312"/>
    </location>
</feature>
<dbReference type="GO" id="GO:0005975">
    <property type="term" value="P:carbohydrate metabolic process"/>
    <property type="evidence" value="ECO:0007669"/>
    <property type="project" value="InterPro"/>
</dbReference>
<dbReference type="AlphaFoldDB" id="A0A255GPK5"/>
<dbReference type="EMBL" id="NMVO01000001">
    <property type="protein sequence ID" value="OYO17757.1"/>
    <property type="molecule type" value="Genomic_DNA"/>
</dbReference>
<dbReference type="InterPro" id="IPR036962">
    <property type="entry name" value="Glyco_hydro_3_N_sf"/>
</dbReference>
<dbReference type="OrthoDB" id="9805821at2"/>
<evidence type="ECO:0000313" key="5">
    <source>
        <dbReference type="EMBL" id="OYO17757.1"/>
    </source>
</evidence>
<dbReference type="PANTHER" id="PTHR30480">
    <property type="entry name" value="BETA-HEXOSAMINIDASE-RELATED"/>
    <property type="match status" value="1"/>
</dbReference>
<dbReference type="RefSeq" id="WP_094404524.1">
    <property type="nucleotide sequence ID" value="NZ_NMVO01000001.1"/>
</dbReference>
<evidence type="ECO:0000256" key="1">
    <source>
        <dbReference type="ARBA" id="ARBA00005336"/>
    </source>
</evidence>
<dbReference type="GO" id="GO:0009254">
    <property type="term" value="P:peptidoglycan turnover"/>
    <property type="evidence" value="ECO:0007669"/>
    <property type="project" value="TreeGrafter"/>
</dbReference>
<evidence type="ECO:0000256" key="3">
    <source>
        <dbReference type="ARBA" id="ARBA00023295"/>
    </source>
</evidence>
<dbReference type="InterPro" id="IPR001764">
    <property type="entry name" value="Glyco_hydro_3_N"/>
</dbReference>
<sequence length="475" mass="48984">MSAALGVLLPGVSGTTVPDWLRTRIRAGLAGVLLFAENTPDVATTRALTDALRAERADLVIGVDEEGGDVTRLQADTGSSLPGAAALGALDDPDLTRRAAQLLGGLLGQAGIDLDLAPVLDVASEPDNPVIGVRSFGADPELVIRHGRAYAEGLAAAGVASCGKHYPGHGDTRSDSHVGAAVVDVPAELLARRDEAPFAEAGVDSVMTAHVVVPVLGPEPASVSAWSTERLRAAGFSGPIITDALGMAAISDRWPLGEACVRALQAGADLVCLDAPQNREPEAALIEAEQAIEQALAEGRLSAAALAASAARNRALHRPAAAYSPMAVRAITAELDELGLQIARQALWRRGDPVLCRDPGQAADPVVIDLRRRHNLAAGNTAGPLAEALRQVWPGVRLDGGPERVERDAPLLVLTAGADPAEARALAALRERHPDPVVLHTGVAAAAPAEVRLICSHGAARPNARAAVEALLGHR</sequence>
<comment type="similarity">
    <text evidence="1">Belongs to the glycosyl hydrolase 3 family.</text>
</comment>
<keyword evidence="2" id="KW-0378">Hydrolase</keyword>